<organism evidence="4 5">
    <name type="scientific">Candidula unifasciata</name>
    <dbReference type="NCBI Taxonomy" id="100452"/>
    <lineage>
        <taxon>Eukaryota</taxon>
        <taxon>Metazoa</taxon>
        <taxon>Spiralia</taxon>
        <taxon>Lophotrochozoa</taxon>
        <taxon>Mollusca</taxon>
        <taxon>Gastropoda</taxon>
        <taxon>Heterobranchia</taxon>
        <taxon>Euthyneura</taxon>
        <taxon>Panpulmonata</taxon>
        <taxon>Eupulmonata</taxon>
        <taxon>Stylommatophora</taxon>
        <taxon>Helicina</taxon>
        <taxon>Helicoidea</taxon>
        <taxon>Geomitridae</taxon>
        <taxon>Candidula</taxon>
    </lineage>
</organism>
<keyword evidence="1" id="KW-0727">SH2 domain</keyword>
<feature type="region of interest" description="Disordered" evidence="2">
    <location>
        <begin position="137"/>
        <end position="169"/>
    </location>
</feature>
<evidence type="ECO:0000256" key="2">
    <source>
        <dbReference type="SAM" id="MobiDB-lite"/>
    </source>
</evidence>
<dbReference type="SMART" id="SM00252">
    <property type="entry name" value="SH2"/>
    <property type="match status" value="1"/>
</dbReference>
<feature type="compositionally biased region" description="Basic and acidic residues" evidence="2">
    <location>
        <begin position="151"/>
        <end position="165"/>
    </location>
</feature>
<evidence type="ECO:0000256" key="1">
    <source>
        <dbReference type="PROSITE-ProRule" id="PRU00191"/>
    </source>
</evidence>
<dbReference type="EMBL" id="CAJHNH020001192">
    <property type="protein sequence ID" value="CAG5121938.1"/>
    <property type="molecule type" value="Genomic_DNA"/>
</dbReference>
<dbReference type="InterPro" id="IPR036860">
    <property type="entry name" value="SH2_dom_sf"/>
</dbReference>
<reference evidence="4" key="1">
    <citation type="submission" date="2021-04" db="EMBL/GenBank/DDBJ databases">
        <authorList>
            <consortium name="Molecular Ecology Group"/>
        </authorList>
    </citation>
    <scope>NUCLEOTIDE SEQUENCE</scope>
</reference>
<sequence length="379" mass="43225">MSRPRNIPDYPDEIISLPMFHPDMSHRHQAEAYVLQHNKGEGSYLVRPNTDNDPSYVSITISIVGNRTCNAKVFIENTNYGTRYFISDKLKFPTFNALLSYYCEHRIHCRQGINVRLMLPLRKINQSGQKIPMNGVVEAQQASSSSSGSDETMKGLKQPSKEDIHSKKREKYKIRANSESNMQVGQPASAITKKQGLFTSLSHGDNKASLSLSLPQMDNVPLPSHTNSGLKYYNLTSAKPDPKSFMKCRPPAPLPRPESQSSEDTFYYTSIDANKDFFHETYQFLKANEMCECGLRICDSELALGWTIHRSQDPATLNHIFFQHGESTTWDMPIELVDKLTNEQAMFIIYLCREGKQRVPVCLREMLDRMLGRTTVDRR</sequence>
<keyword evidence="5" id="KW-1185">Reference proteome</keyword>
<evidence type="ECO:0000313" key="4">
    <source>
        <dbReference type="EMBL" id="CAG5121938.1"/>
    </source>
</evidence>
<accession>A0A8S3Z0K5</accession>
<dbReference type="AlphaFoldDB" id="A0A8S3Z0K5"/>
<dbReference type="OrthoDB" id="6161358at2759"/>
<dbReference type="Proteomes" id="UP000678393">
    <property type="component" value="Unassembled WGS sequence"/>
</dbReference>
<evidence type="ECO:0000313" key="5">
    <source>
        <dbReference type="Proteomes" id="UP000678393"/>
    </source>
</evidence>
<dbReference type="SUPFAM" id="SSF55550">
    <property type="entry name" value="SH2 domain"/>
    <property type="match status" value="1"/>
</dbReference>
<gene>
    <name evidence="4" type="ORF">CUNI_LOCUS7496</name>
</gene>
<dbReference type="InterPro" id="IPR000980">
    <property type="entry name" value="SH2"/>
</dbReference>
<feature type="domain" description="SH2" evidence="3">
    <location>
        <begin position="19"/>
        <end position="121"/>
    </location>
</feature>
<name>A0A8S3Z0K5_9EUPU</name>
<protein>
    <recommendedName>
        <fullName evidence="3">SH2 domain-containing protein</fullName>
    </recommendedName>
</protein>
<dbReference type="PROSITE" id="PS50001">
    <property type="entry name" value="SH2"/>
    <property type="match status" value="1"/>
</dbReference>
<dbReference type="Gene3D" id="3.30.505.10">
    <property type="entry name" value="SH2 domain"/>
    <property type="match status" value="1"/>
</dbReference>
<proteinExistence type="predicted"/>
<dbReference type="CDD" id="cd00173">
    <property type="entry name" value="SH2"/>
    <property type="match status" value="1"/>
</dbReference>
<comment type="caution">
    <text evidence="4">The sequence shown here is derived from an EMBL/GenBank/DDBJ whole genome shotgun (WGS) entry which is preliminary data.</text>
</comment>
<evidence type="ECO:0000259" key="3">
    <source>
        <dbReference type="PROSITE" id="PS50001"/>
    </source>
</evidence>
<dbReference type="Pfam" id="PF00017">
    <property type="entry name" value="SH2"/>
    <property type="match status" value="1"/>
</dbReference>